<feature type="transmembrane region" description="Helical" evidence="1">
    <location>
        <begin position="33"/>
        <end position="53"/>
    </location>
</feature>
<proteinExistence type="predicted"/>
<accession>A0ABS7N3T4</accession>
<keyword evidence="1" id="KW-0472">Membrane</keyword>
<comment type="caution">
    <text evidence="2">The sequence shown here is derived from an EMBL/GenBank/DDBJ whole genome shotgun (WGS) entry which is preliminary data.</text>
</comment>
<dbReference type="Proteomes" id="UP000766609">
    <property type="component" value="Unassembled WGS sequence"/>
</dbReference>
<gene>
    <name evidence="2" type="ORF">KUV23_06735</name>
</gene>
<dbReference type="RefSeq" id="WP_222583541.1">
    <property type="nucleotide sequence ID" value="NZ_JAHVHP010000001.1"/>
</dbReference>
<feature type="transmembrane region" description="Helical" evidence="1">
    <location>
        <begin position="65"/>
        <end position="89"/>
    </location>
</feature>
<evidence type="ECO:0000313" key="2">
    <source>
        <dbReference type="EMBL" id="MBY5950661.1"/>
    </source>
</evidence>
<organism evidence="2 3">
    <name type="scientific">Algoriphagus marincola</name>
    <dbReference type="NCBI Taxonomy" id="264027"/>
    <lineage>
        <taxon>Bacteria</taxon>
        <taxon>Pseudomonadati</taxon>
        <taxon>Bacteroidota</taxon>
        <taxon>Cytophagia</taxon>
        <taxon>Cytophagales</taxon>
        <taxon>Cyclobacteriaceae</taxon>
        <taxon>Algoriphagus</taxon>
    </lineage>
</organism>
<name>A0ABS7N3T4_9BACT</name>
<keyword evidence="3" id="KW-1185">Reference proteome</keyword>
<keyword evidence="1" id="KW-1133">Transmembrane helix</keyword>
<evidence type="ECO:0000313" key="3">
    <source>
        <dbReference type="Proteomes" id="UP000766609"/>
    </source>
</evidence>
<protein>
    <submittedName>
        <fullName evidence="2">Uncharacterized protein</fullName>
    </submittedName>
</protein>
<dbReference type="EMBL" id="JAHVHP010000001">
    <property type="protein sequence ID" value="MBY5950661.1"/>
    <property type="molecule type" value="Genomic_DNA"/>
</dbReference>
<reference evidence="2 3" key="1">
    <citation type="submission" date="2021-06" db="EMBL/GenBank/DDBJ databases">
        <title>44 bacteria genomes isolated from Dapeng, Shenzhen.</title>
        <authorList>
            <person name="Zheng W."/>
            <person name="Yu S."/>
            <person name="Huang Y."/>
        </authorList>
    </citation>
    <scope>NUCLEOTIDE SEQUENCE [LARGE SCALE GENOMIC DNA]</scope>
    <source>
        <strain evidence="2 3">DP5N14-6</strain>
    </source>
</reference>
<keyword evidence="1" id="KW-0812">Transmembrane</keyword>
<feature type="transmembrane region" description="Helical" evidence="1">
    <location>
        <begin position="109"/>
        <end position="128"/>
    </location>
</feature>
<sequence>MICLIVTISVLILLVTGSPLLSLSLDTKGKIPLGTPITWMGIIALPLSIYWGVESLRKPGTLFHTFLAALLKLLILLAILWVPISFLIVGNLSFEGPGQTMQWFWRLSYGIGIGSILTLITYWVSLLFKKR</sequence>
<evidence type="ECO:0000256" key="1">
    <source>
        <dbReference type="SAM" id="Phobius"/>
    </source>
</evidence>